<dbReference type="SUPFAM" id="SSF48371">
    <property type="entry name" value="ARM repeat"/>
    <property type="match status" value="1"/>
</dbReference>
<keyword evidence="10" id="KW-1185">Reference proteome</keyword>
<comment type="subcellular location">
    <subcellularLocation>
        <location evidence="1">Cytoplasm</location>
    </subcellularLocation>
</comment>
<keyword evidence="4" id="KW-0175">Coiled coil</keyword>
<dbReference type="GO" id="GO:0030041">
    <property type="term" value="P:actin filament polymerization"/>
    <property type="evidence" value="ECO:0007669"/>
    <property type="project" value="TreeGrafter"/>
</dbReference>
<dbReference type="InterPro" id="IPR010472">
    <property type="entry name" value="FH3_dom"/>
</dbReference>
<comment type="similarity">
    <text evidence="2">Belongs to the formin homology family. Diaphanous subfamily.</text>
</comment>
<feature type="domain" description="FH2" evidence="8">
    <location>
        <begin position="579"/>
        <end position="978"/>
    </location>
</feature>
<evidence type="ECO:0000256" key="4">
    <source>
        <dbReference type="ARBA" id="ARBA00023054"/>
    </source>
</evidence>
<dbReference type="GO" id="GO:0005884">
    <property type="term" value="C:actin filament"/>
    <property type="evidence" value="ECO:0007669"/>
    <property type="project" value="TreeGrafter"/>
</dbReference>
<reference evidence="9 10" key="1">
    <citation type="journal article" date="2017" name="Gigascience">
        <title>Genome sequence of the small brown planthopper, Laodelphax striatellus.</title>
        <authorList>
            <person name="Zhu J."/>
            <person name="Jiang F."/>
            <person name="Wang X."/>
            <person name="Yang P."/>
            <person name="Bao Y."/>
            <person name="Zhao W."/>
            <person name="Wang W."/>
            <person name="Lu H."/>
            <person name="Wang Q."/>
            <person name="Cui N."/>
            <person name="Li J."/>
            <person name="Chen X."/>
            <person name="Luo L."/>
            <person name="Yu J."/>
            <person name="Kang L."/>
            <person name="Cui F."/>
        </authorList>
    </citation>
    <scope>NUCLEOTIDE SEQUENCE [LARGE SCALE GENOMIC DNA]</scope>
    <source>
        <strain evidence="9">Lst14</strain>
    </source>
</reference>
<dbReference type="Gene3D" id="1.20.58.2220">
    <property type="entry name" value="Formin, FH2 domain"/>
    <property type="match status" value="1"/>
</dbReference>
<dbReference type="InterPro" id="IPR010465">
    <property type="entry name" value="Drf_DAD"/>
</dbReference>
<name>A0A482X6T4_LAOST</name>
<dbReference type="Pfam" id="PF02181">
    <property type="entry name" value="FH2"/>
    <property type="match status" value="1"/>
</dbReference>
<dbReference type="PANTHER" id="PTHR45691:SF6">
    <property type="entry name" value="PROTEIN DIAPHANOUS"/>
    <property type="match status" value="1"/>
</dbReference>
<dbReference type="AlphaFoldDB" id="A0A482X6T4"/>
<dbReference type="InterPro" id="IPR014767">
    <property type="entry name" value="DAD_dom"/>
</dbReference>
<feature type="domain" description="DAD" evidence="6">
    <location>
        <begin position="998"/>
        <end position="1030"/>
    </location>
</feature>
<feature type="compositionally biased region" description="Basic and acidic residues" evidence="5">
    <location>
        <begin position="1030"/>
        <end position="1039"/>
    </location>
</feature>
<dbReference type="SMART" id="SM00498">
    <property type="entry name" value="FH2"/>
    <property type="match status" value="1"/>
</dbReference>
<dbReference type="InterPro" id="IPR015425">
    <property type="entry name" value="FH2_Formin"/>
</dbReference>
<evidence type="ECO:0000256" key="3">
    <source>
        <dbReference type="ARBA" id="ARBA00022490"/>
    </source>
</evidence>
<dbReference type="SUPFAM" id="SSF81995">
    <property type="entry name" value="beta-sandwich domain of Sec23/24"/>
    <property type="match status" value="1"/>
</dbReference>
<evidence type="ECO:0000256" key="2">
    <source>
        <dbReference type="ARBA" id="ARBA00008214"/>
    </source>
</evidence>
<dbReference type="InterPro" id="IPR014768">
    <property type="entry name" value="GBD/FH3_dom"/>
</dbReference>
<sequence>MSRKDKNIGSGGFLETLFRPKKTGFRSGSSQLPRPRSETDFNEADEQVEVIEHLDEQALNSKFEEMLDDMNLSEERKEPLRAQPTMNKKKMLINHYKGLVQENRNKFDKPAEYIQYLSTPDLSVNKMYNCIESLRIALTNNPVSWVHEFGTTGLKQVLSILNECYRNDRTLIIDSRYDRIQCECLRCLRAIMNNTVGLKQMFGQKEALTVVARSLDPSKPSVMLEAVKMLGAVCLVHDWEDDGFSGHKKAIEAITMSGELKGRERFTPVVQGLMINGNEPLRVACLQLINAIVSTPDDMDFRLHLRNEIMRCGLMDILETLEKDASEDLEKHLKIFLDHKEEDYYEFIQRFDNVRLELDDVNDCFETVKNLVMDTPAEPYLLSVLQHLLFIRDDSVIRTAYYKLIEECVSQIVLHRGGCDPDFRATKRFQIDVQPLIDTLVEKSKVEEERRLEEVLQKLEEALAMRQEAEAKLVQAEKTISELQAGGATKAPSSGGPPPPAPPPPPPMPMFRPPAPPMGASNAPPPPPLPGMMPPGGGPPPPPPPMPGMGGPRPPPPPIGGFAVPMPPKPPDVLPHGMKPKKKWEVEGLKRANWKTIVPQKLSEKSFWVKVQEEKLASPDILNGLVAKFSSKPSTRRSDDVIDKGGTLKKVKALRVLDGKSAQNLSILLGGSLKHLSYKDVKKCILRCDFNILSASILEQLINYLPPPDQLKRLIELNVDYNQLTEAEQFAVTIAEIKRLLPRLKSMRFRQQYPELVQDIKPDIVAGAAACEEVKHSRKFTQILELILLMGNYMNSGSRNGQAFGFEINFLTKLTSTKDVENKTTLLHYLVDTIERKFPDLLTFADELTHVDKAARVSTETIEKALRGMEAQIRNLETDLSNSRQPQCDDDLFADTMSTFASDARKQCGVLQNMFRNMETLYAELAEYYAFDKQKYTLEEFFTDIKGFKDAFRQAYKDNLLVRETEEKSRRAREAREKAEQERAERAARKKLVDMTNDQTQEGVMDSLLEALQTGSAFTRDQRRKRQRPPRVDGAERRAQLNRSRSRTGLVGRELTSELIGSA</sequence>
<comment type="caution">
    <text evidence="9">The sequence shown here is derived from an EMBL/GenBank/DDBJ whole genome shotgun (WGS) entry which is preliminary data.</text>
</comment>
<evidence type="ECO:0000256" key="1">
    <source>
        <dbReference type="ARBA" id="ARBA00004496"/>
    </source>
</evidence>
<evidence type="ECO:0008006" key="11">
    <source>
        <dbReference type="Google" id="ProtNLM"/>
    </source>
</evidence>
<feature type="region of interest" description="Disordered" evidence="5">
    <location>
        <begin position="485"/>
        <end position="561"/>
    </location>
</feature>
<dbReference type="GO" id="GO:0031267">
    <property type="term" value="F:small GTPase binding"/>
    <property type="evidence" value="ECO:0007669"/>
    <property type="project" value="InterPro"/>
</dbReference>
<dbReference type="SMART" id="SM01139">
    <property type="entry name" value="Drf_FH3"/>
    <property type="match status" value="1"/>
</dbReference>
<dbReference type="FunCoup" id="A0A482X6T4">
    <property type="interactions" value="356"/>
</dbReference>
<dbReference type="PANTHER" id="PTHR45691">
    <property type="entry name" value="PROTEIN DIAPHANOUS"/>
    <property type="match status" value="1"/>
</dbReference>
<dbReference type="EMBL" id="QKKF02016947">
    <property type="protein sequence ID" value="RZF41198.1"/>
    <property type="molecule type" value="Genomic_DNA"/>
</dbReference>
<evidence type="ECO:0000259" key="6">
    <source>
        <dbReference type="PROSITE" id="PS51231"/>
    </source>
</evidence>
<dbReference type="InterPro" id="IPR051412">
    <property type="entry name" value="Formin_Homology_Diaphanous_sf"/>
</dbReference>
<dbReference type="Gene3D" id="6.10.30.30">
    <property type="match status" value="1"/>
</dbReference>
<dbReference type="InterPro" id="IPR042201">
    <property type="entry name" value="FH2_Formin_sf"/>
</dbReference>
<dbReference type="STRING" id="195883.A0A482X6T4"/>
<proteinExistence type="inferred from homology"/>
<dbReference type="Pfam" id="PF06345">
    <property type="entry name" value="Drf_DAD"/>
    <property type="match status" value="1"/>
</dbReference>
<dbReference type="Gene3D" id="1.20.58.630">
    <property type="match status" value="1"/>
</dbReference>
<feature type="compositionally biased region" description="Pro residues" evidence="5">
    <location>
        <begin position="495"/>
        <end position="561"/>
    </location>
</feature>
<accession>A0A482X6T4</accession>
<dbReference type="InterPro" id="IPR010473">
    <property type="entry name" value="GTPase-bd"/>
</dbReference>
<dbReference type="PROSITE" id="PS51444">
    <property type="entry name" value="FH2"/>
    <property type="match status" value="1"/>
</dbReference>
<dbReference type="InParanoid" id="A0A482X6T4"/>
<evidence type="ECO:0000256" key="5">
    <source>
        <dbReference type="SAM" id="MobiDB-lite"/>
    </source>
</evidence>
<dbReference type="PROSITE" id="PS51231">
    <property type="entry name" value="DAD"/>
    <property type="match status" value="1"/>
</dbReference>
<dbReference type="Proteomes" id="UP000291343">
    <property type="component" value="Unassembled WGS sequence"/>
</dbReference>
<evidence type="ECO:0000313" key="10">
    <source>
        <dbReference type="Proteomes" id="UP000291343"/>
    </source>
</evidence>
<dbReference type="GO" id="GO:0005737">
    <property type="term" value="C:cytoplasm"/>
    <property type="evidence" value="ECO:0007669"/>
    <property type="project" value="UniProtKB-SubCell"/>
</dbReference>
<keyword evidence="3" id="KW-0963">Cytoplasm</keyword>
<dbReference type="SMR" id="A0A482X6T4"/>
<protein>
    <recommendedName>
        <fullName evidence="11">Protein diaphanous</fullName>
    </recommendedName>
</protein>
<dbReference type="Pfam" id="PF06371">
    <property type="entry name" value="Drf_GBD"/>
    <property type="match status" value="1"/>
</dbReference>
<dbReference type="Gene3D" id="1.25.10.10">
    <property type="entry name" value="Leucine-rich Repeat Variant"/>
    <property type="match status" value="1"/>
</dbReference>
<dbReference type="InterPro" id="IPR044933">
    <property type="entry name" value="DIA_GBD_sf"/>
</dbReference>
<evidence type="ECO:0000259" key="7">
    <source>
        <dbReference type="PROSITE" id="PS51232"/>
    </source>
</evidence>
<dbReference type="SUPFAM" id="SSF101447">
    <property type="entry name" value="Formin homology 2 domain (FH2 domain)"/>
    <property type="match status" value="1"/>
</dbReference>
<dbReference type="Gene3D" id="1.10.20.40">
    <property type="entry name" value="Formin, diaphanous GTPase-binding domain"/>
    <property type="match status" value="1"/>
</dbReference>
<dbReference type="OrthoDB" id="1104827at2759"/>
<feature type="domain" description="GBD/FH3" evidence="7">
    <location>
        <begin position="51"/>
        <end position="420"/>
    </location>
</feature>
<dbReference type="PROSITE" id="PS51232">
    <property type="entry name" value="GBD_FH3"/>
    <property type="match status" value="1"/>
</dbReference>
<dbReference type="Gene3D" id="1.10.238.150">
    <property type="entry name" value="Formin, FH3 diaphanous domain"/>
    <property type="match status" value="1"/>
</dbReference>
<dbReference type="SMART" id="SM01140">
    <property type="entry name" value="Drf_GBD"/>
    <property type="match status" value="1"/>
</dbReference>
<feature type="region of interest" description="Disordered" evidence="5">
    <location>
        <begin position="1"/>
        <end position="41"/>
    </location>
</feature>
<gene>
    <name evidence="9" type="ORF">LSTR_LSTR011579</name>
</gene>
<dbReference type="InterPro" id="IPR016024">
    <property type="entry name" value="ARM-type_fold"/>
</dbReference>
<feature type="region of interest" description="Disordered" evidence="5">
    <location>
        <begin position="965"/>
        <end position="987"/>
    </location>
</feature>
<feature type="region of interest" description="Disordered" evidence="5">
    <location>
        <begin position="1014"/>
        <end position="1063"/>
    </location>
</feature>
<dbReference type="Pfam" id="PF06367">
    <property type="entry name" value="Drf_FH3"/>
    <property type="match status" value="1"/>
</dbReference>
<dbReference type="GO" id="GO:0003779">
    <property type="term" value="F:actin binding"/>
    <property type="evidence" value="ECO:0007669"/>
    <property type="project" value="InterPro"/>
</dbReference>
<organism evidence="9 10">
    <name type="scientific">Laodelphax striatellus</name>
    <name type="common">Small brown planthopper</name>
    <name type="synonym">Delphax striatella</name>
    <dbReference type="NCBI Taxonomy" id="195883"/>
    <lineage>
        <taxon>Eukaryota</taxon>
        <taxon>Metazoa</taxon>
        <taxon>Ecdysozoa</taxon>
        <taxon>Arthropoda</taxon>
        <taxon>Hexapoda</taxon>
        <taxon>Insecta</taxon>
        <taxon>Pterygota</taxon>
        <taxon>Neoptera</taxon>
        <taxon>Paraneoptera</taxon>
        <taxon>Hemiptera</taxon>
        <taxon>Auchenorrhyncha</taxon>
        <taxon>Fulgoroidea</taxon>
        <taxon>Delphacidae</taxon>
        <taxon>Criomorphinae</taxon>
        <taxon>Laodelphax</taxon>
    </lineage>
</organism>
<evidence type="ECO:0000259" key="8">
    <source>
        <dbReference type="PROSITE" id="PS51444"/>
    </source>
</evidence>
<evidence type="ECO:0000313" key="9">
    <source>
        <dbReference type="EMBL" id="RZF41198.1"/>
    </source>
</evidence>
<dbReference type="InterPro" id="IPR011989">
    <property type="entry name" value="ARM-like"/>
</dbReference>